<keyword evidence="3" id="KW-0808">Transferase</keyword>
<sequence length="546" mass="56153">MRSLLTSGRGLGAVAVTAIGACVCVITAAGLWGPSGAVVTTDSCLCLLGARPSPSALIIALWLALIAGACGTMAGLAALRRGWRPRPRVLAAGGLLIAAVFVLLPAMGSSDMLNYAAFGRMSVLGHSPYEMTPIELRRLGDPIGLLTTKSWEDAPSVYGPVATATEWAASRLGGTSMAWTIFWLKVWNGAAFALGALALDRMAERDPARRARAHLLWTLNPLLLWHLIGGGHVDGLCAGLAIAALWAGRRALRPGSRPGAVGFGVAAGVLLGAAVGSKAPFALLGLGMVWAARRSPWPVAGGALGASAVLVPGYLATGPEAIRVLVARGADPSWIGPWKMIMIGTGGRPPSWVLSWGVLALTVLVAVVFLRGLLPRGGEAPPPDVRVALAFGLAWTVVSPVYFPWYEAMLFPLVALVPASRLDGIEIGRTAVASVASVPGLGVVITALPMQLTAAITAMIVTPLVLLVTGIMLVHGSLARSRRSARAGSGPVDRDVVEEGDAGRGRVAASRTAGDQPGVPGDGSLGRGSLDDLVTVDPHLEASTLR</sequence>
<evidence type="ECO:0000256" key="7">
    <source>
        <dbReference type="ARBA" id="ARBA00043987"/>
    </source>
</evidence>
<protein>
    <submittedName>
        <fullName evidence="10">Polyprenol phosphomannose-dependent alpha 1,6 mannosyltransferase MptB</fullName>
    </submittedName>
</protein>
<dbReference type="PROSITE" id="PS51257">
    <property type="entry name" value="PROKAR_LIPOPROTEIN"/>
    <property type="match status" value="1"/>
</dbReference>
<comment type="similarity">
    <text evidence="7">Belongs to the MptA/B family.</text>
</comment>
<dbReference type="NCBIfam" id="NF038066">
    <property type="entry name" value="MptB"/>
    <property type="match status" value="1"/>
</dbReference>
<dbReference type="Proteomes" id="UP001569904">
    <property type="component" value="Unassembled WGS sequence"/>
</dbReference>
<dbReference type="GO" id="GO:0016757">
    <property type="term" value="F:glycosyltransferase activity"/>
    <property type="evidence" value="ECO:0007669"/>
    <property type="project" value="UniProtKB-KW"/>
</dbReference>
<evidence type="ECO:0000256" key="6">
    <source>
        <dbReference type="ARBA" id="ARBA00023136"/>
    </source>
</evidence>
<evidence type="ECO:0000313" key="10">
    <source>
        <dbReference type="EMBL" id="MFA1552285.1"/>
    </source>
</evidence>
<organism evidence="10 11">
    <name type="scientific">Actinomadura chokoriensis</name>
    <dbReference type="NCBI Taxonomy" id="454156"/>
    <lineage>
        <taxon>Bacteria</taxon>
        <taxon>Bacillati</taxon>
        <taxon>Actinomycetota</taxon>
        <taxon>Actinomycetes</taxon>
        <taxon>Streptosporangiales</taxon>
        <taxon>Thermomonosporaceae</taxon>
        <taxon>Actinomadura</taxon>
    </lineage>
</organism>
<feature type="transmembrane region" description="Helical" evidence="9">
    <location>
        <begin position="181"/>
        <end position="201"/>
    </location>
</feature>
<comment type="subcellular location">
    <subcellularLocation>
        <location evidence="1">Membrane</location>
        <topology evidence="1">Multi-pass membrane protein</topology>
    </subcellularLocation>
</comment>
<feature type="transmembrane region" description="Helical" evidence="9">
    <location>
        <begin position="53"/>
        <end position="77"/>
    </location>
</feature>
<evidence type="ECO:0000256" key="4">
    <source>
        <dbReference type="ARBA" id="ARBA00022692"/>
    </source>
</evidence>
<name>A0ABV4QQU1_9ACTN</name>
<feature type="region of interest" description="Disordered" evidence="8">
    <location>
        <begin position="484"/>
        <end position="531"/>
    </location>
</feature>
<accession>A0ABV4QQU1</accession>
<feature type="transmembrane region" description="Helical" evidence="9">
    <location>
        <begin position="385"/>
        <end position="403"/>
    </location>
</feature>
<feature type="compositionally biased region" description="Basic and acidic residues" evidence="8">
    <location>
        <begin position="492"/>
        <end position="504"/>
    </location>
</feature>
<dbReference type="Pfam" id="PF26314">
    <property type="entry name" value="MptA_B_family"/>
    <property type="match status" value="1"/>
</dbReference>
<proteinExistence type="inferred from homology"/>
<keyword evidence="2 10" id="KW-0328">Glycosyltransferase</keyword>
<keyword evidence="11" id="KW-1185">Reference proteome</keyword>
<evidence type="ECO:0000256" key="1">
    <source>
        <dbReference type="ARBA" id="ARBA00004141"/>
    </source>
</evidence>
<feature type="transmembrane region" description="Helical" evidence="9">
    <location>
        <begin position="260"/>
        <end position="284"/>
    </location>
</feature>
<reference evidence="10 11" key="1">
    <citation type="submission" date="2023-11" db="EMBL/GenBank/DDBJ databases">
        <title>Actinomadura monticuli sp. nov., isolated from volcanic ash.</title>
        <authorList>
            <person name="Lee S.D."/>
            <person name="Yang H."/>
            <person name="Kim I.S."/>
        </authorList>
    </citation>
    <scope>NUCLEOTIDE SEQUENCE [LARGE SCALE GENOMIC DNA]</scope>
    <source>
        <strain evidence="10 11">DSM 45346</strain>
    </source>
</reference>
<keyword evidence="5 9" id="KW-1133">Transmembrane helix</keyword>
<evidence type="ECO:0000256" key="5">
    <source>
        <dbReference type="ARBA" id="ARBA00022989"/>
    </source>
</evidence>
<feature type="transmembrane region" description="Helical" evidence="9">
    <location>
        <begin position="89"/>
        <end position="108"/>
    </location>
</feature>
<feature type="transmembrane region" description="Helical" evidence="9">
    <location>
        <begin position="12"/>
        <end position="33"/>
    </location>
</feature>
<keyword evidence="4 9" id="KW-0812">Transmembrane</keyword>
<comment type="caution">
    <text evidence="10">The sequence shown here is derived from an EMBL/GenBank/DDBJ whole genome shotgun (WGS) entry which is preliminary data.</text>
</comment>
<feature type="transmembrane region" description="Helical" evidence="9">
    <location>
        <begin position="222"/>
        <end position="248"/>
    </location>
</feature>
<feature type="transmembrane region" description="Helical" evidence="9">
    <location>
        <begin position="352"/>
        <end position="373"/>
    </location>
</feature>
<keyword evidence="6 9" id="KW-0472">Membrane</keyword>
<evidence type="ECO:0000256" key="8">
    <source>
        <dbReference type="SAM" id="MobiDB-lite"/>
    </source>
</evidence>
<evidence type="ECO:0000256" key="2">
    <source>
        <dbReference type="ARBA" id="ARBA00022676"/>
    </source>
</evidence>
<feature type="transmembrane region" description="Helical" evidence="9">
    <location>
        <begin position="452"/>
        <end position="474"/>
    </location>
</feature>
<dbReference type="EMBL" id="JAXCEH010000001">
    <property type="protein sequence ID" value="MFA1552285.1"/>
    <property type="molecule type" value="Genomic_DNA"/>
</dbReference>
<gene>
    <name evidence="10" type="primary">mptB</name>
    <name evidence="10" type="ORF">SM436_01140</name>
</gene>
<dbReference type="InterPro" id="IPR049829">
    <property type="entry name" value="MptA/B-like"/>
</dbReference>
<evidence type="ECO:0000256" key="3">
    <source>
        <dbReference type="ARBA" id="ARBA00022679"/>
    </source>
</evidence>
<feature type="transmembrane region" description="Helical" evidence="9">
    <location>
        <begin position="296"/>
        <end position="315"/>
    </location>
</feature>
<evidence type="ECO:0000256" key="9">
    <source>
        <dbReference type="SAM" id="Phobius"/>
    </source>
</evidence>
<evidence type="ECO:0000313" key="11">
    <source>
        <dbReference type="Proteomes" id="UP001569904"/>
    </source>
</evidence>